<evidence type="ECO:0000313" key="4">
    <source>
        <dbReference type="Proteomes" id="UP000799777"/>
    </source>
</evidence>
<evidence type="ECO:0000256" key="1">
    <source>
        <dbReference type="SAM" id="MobiDB-lite"/>
    </source>
</evidence>
<feature type="chain" id="PRO_5040183446" evidence="2">
    <location>
        <begin position="17"/>
        <end position="208"/>
    </location>
</feature>
<feature type="signal peptide" evidence="2">
    <location>
        <begin position="1"/>
        <end position="16"/>
    </location>
</feature>
<dbReference type="Proteomes" id="UP000799777">
    <property type="component" value="Unassembled WGS sequence"/>
</dbReference>
<gene>
    <name evidence="3" type="ORF">EK21DRAFT_106384</name>
</gene>
<evidence type="ECO:0000256" key="2">
    <source>
        <dbReference type="SAM" id="SignalP"/>
    </source>
</evidence>
<dbReference type="OrthoDB" id="2910287at2759"/>
<protein>
    <submittedName>
        <fullName evidence="3">Uncharacterized protein</fullName>
    </submittedName>
</protein>
<organism evidence="3 4">
    <name type="scientific">Setomelanomma holmii</name>
    <dbReference type="NCBI Taxonomy" id="210430"/>
    <lineage>
        <taxon>Eukaryota</taxon>
        <taxon>Fungi</taxon>
        <taxon>Dikarya</taxon>
        <taxon>Ascomycota</taxon>
        <taxon>Pezizomycotina</taxon>
        <taxon>Dothideomycetes</taxon>
        <taxon>Pleosporomycetidae</taxon>
        <taxon>Pleosporales</taxon>
        <taxon>Pleosporineae</taxon>
        <taxon>Phaeosphaeriaceae</taxon>
        <taxon>Setomelanomma</taxon>
    </lineage>
</organism>
<keyword evidence="2" id="KW-0732">Signal</keyword>
<dbReference type="AlphaFoldDB" id="A0A9P4HJ88"/>
<keyword evidence="4" id="KW-1185">Reference proteome</keyword>
<dbReference type="EMBL" id="ML978155">
    <property type="protein sequence ID" value="KAF2036281.1"/>
    <property type="molecule type" value="Genomic_DNA"/>
</dbReference>
<name>A0A9P4HJ88_9PLEO</name>
<proteinExistence type="predicted"/>
<feature type="region of interest" description="Disordered" evidence="1">
    <location>
        <begin position="39"/>
        <end position="101"/>
    </location>
</feature>
<reference evidence="3" key="1">
    <citation type="journal article" date="2020" name="Stud. Mycol.">
        <title>101 Dothideomycetes genomes: a test case for predicting lifestyles and emergence of pathogens.</title>
        <authorList>
            <person name="Haridas S."/>
            <person name="Albert R."/>
            <person name="Binder M."/>
            <person name="Bloem J."/>
            <person name="Labutti K."/>
            <person name="Salamov A."/>
            <person name="Andreopoulos B."/>
            <person name="Baker S."/>
            <person name="Barry K."/>
            <person name="Bills G."/>
            <person name="Bluhm B."/>
            <person name="Cannon C."/>
            <person name="Castanera R."/>
            <person name="Culley D."/>
            <person name="Daum C."/>
            <person name="Ezra D."/>
            <person name="Gonzalez J."/>
            <person name="Henrissat B."/>
            <person name="Kuo A."/>
            <person name="Liang C."/>
            <person name="Lipzen A."/>
            <person name="Lutzoni F."/>
            <person name="Magnuson J."/>
            <person name="Mondo S."/>
            <person name="Nolan M."/>
            <person name="Ohm R."/>
            <person name="Pangilinan J."/>
            <person name="Park H.-J."/>
            <person name="Ramirez L."/>
            <person name="Alfaro M."/>
            <person name="Sun H."/>
            <person name="Tritt A."/>
            <person name="Yoshinaga Y."/>
            <person name="Zwiers L.-H."/>
            <person name="Turgeon B."/>
            <person name="Goodwin S."/>
            <person name="Spatafora J."/>
            <person name="Crous P."/>
            <person name="Grigoriev I."/>
        </authorList>
    </citation>
    <scope>NUCLEOTIDE SEQUENCE</scope>
    <source>
        <strain evidence="3">CBS 110217</strain>
    </source>
</reference>
<comment type="caution">
    <text evidence="3">The sequence shown here is derived from an EMBL/GenBank/DDBJ whole genome shotgun (WGS) entry which is preliminary data.</text>
</comment>
<feature type="compositionally biased region" description="Pro residues" evidence="1">
    <location>
        <begin position="39"/>
        <end position="48"/>
    </location>
</feature>
<evidence type="ECO:0000313" key="3">
    <source>
        <dbReference type="EMBL" id="KAF2036281.1"/>
    </source>
</evidence>
<feature type="compositionally biased region" description="Pro residues" evidence="1">
    <location>
        <begin position="72"/>
        <end position="81"/>
    </location>
</feature>
<accession>A0A9P4HJ88</accession>
<sequence>MLTLFFLTTLLTLSFAQVPSPGHGNPYISPTIILPSDPAPTWTPPPIPASEATPQDFRNPSFALGPLGPNASPAPPPPPDFRNPFLALGPLGPNATPAPAQPTFSPGDIALPNSTPGAITVCTSANFDTLSGGLCQDIKQTLGQCHNFGSVLRKKLTSIRPDQGQICYSYDEDEWFGGADWLVWPGSGNMRGRRFDKMAASWMCTGKS</sequence>